<dbReference type="InParanoid" id="A0A1B6Q6T0"/>
<name>A0A1B6Q6T0_SORBI</name>
<gene>
    <name evidence="1" type="ORF">SORBI_3003G340200</name>
</gene>
<keyword evidence="2" id="KW-1185">Reference proteome</keyword>
<sequence length="261" mass="28031">MARASGEDEIFTSADRCDRVEAAPEETVPVLVTGLIVLFASEAAIIDTQQSSRAAASITERIIYSIGPSASEQQEATSNHCVRHNTHTGRRRCVQLTTRSRWQICVYTDGQGKAAHFHFVPPSHFAPLRGPAPSSTPPVRGRSASARAGHACACTGAHSTHVSGQWLALARAFALSTTTATITASPPTLTPLLPSAGNLVSVSVYMYTVAVEHSQGRHWSPGRIRLLRLQFEPSPYGCTSAQIHRPYHDALLNLGFVLGLV</sequence>
<organism evidence="1 2">
    <name type="scientific">Sorghum bicolor</name>
    <name type="common">Sorghum</name>
    <name type="synonym">Sorghum vulgare</name>
    <dbReference type="NCBI Taxonomy" id="4558"/>
    <lineage>
        <taxon>Eukaryota</taxon>
        <taxon>Viridiplantae</taxon>
        <taxon>Streptophyta</taxon>
        <taxon>Embryophyta</taxon>
        <taxon>Tracheophyta</taxon>
        <taxon>Spermatophyta</taxon>
        <taxon>Magnoliopsida</taxon>
        <taxon>Liliopsida</taxon>
        <taxon>Poales</taxon>
        <taxon>Poaceae</taxon>
        <taxon>PACMAD clade</taxon>
        <taxon>Panicoideae</taxon>
        <taxon>Andropogonodae</taxon>
        <taxon>Andropogoneae</taxon>
        <taxon>Sorghinae</taxon>
        <taxon>Sorghum</taxon>
    </lineage>
</organism>
<dbReference type="Proteomes" id="UP000000768">
    <property type="component" value="Chromosome 3"/>
</dbReference>
<accession>A0A1B6Q6T0</accession>
<proteinExistence type="predicted"/>
<dbReference type="AlphaFoldDB" id="A0A1B6Q6T0"/>
<evidence type="ECO:0000313" key="1">
    <source>
        <dbReference type="EMBL" id="KXG33632.1"/>
    </source>
</evidence>
<protein>
    <submittedName>
        <fullName evidence="1">Uncharacterized protein</fullName>
    </submittedName>
</protein>
<evidence type="ECO:0000313" key="2">
    <source>
        <dbReference type="Proteomes" id="UP000000768"/>
    </source>
</evidence>
<dbReference type="Gramene" id="KXG33632">
    <property type="protein sequence ID" value="KXG33632"/>
    <property type="gene ID" value="SORBI_3003G340200"/>
</dbReference>
<reference evidence="1 2" key="1">
    <citation type="journal article" date="2009" name="Nature">
        <title>The Sorghum bicolor genome and the diversification of grasses.</title>
        <authorList>
            <person name="Paterson A.H."/>
            <person name="Bowers J.E."/>
            <person name="Bruggmann R."/>
            <person name="Dubchak I."/>
            <person name="Grimwood J."/>
            <person name="Gundlach H."/>
            <person name="Haberer G."/>
            <person name="Hellsten U."/>
            <person name="Mitros T."/>
            <person name="Poliakov A."/>
            <person name="Schmutz J."/>
            <person name="Spannagl M."/>
            <person name="Tang H."/>
            <person name="Wang X."/>
            <person name="Wicker T."/>
            <person name="Bharti A.K."/>
            <person name="Chapman J."/>
            <person name="Feltus F.A."/>
            <person name="Gowik U."/>
            <person name="Grigoriev I.V."/>
            <person name="Lyons E."/>
            <person name="Maher C.A."/>
            <person name="Martis M."/>
            <person name="Narechania A."/>
            <person name="Otillar R.P."/>
            <person name="Penning B.W."/>
            <person name="Salamov A.A."/>
            <person name="Wang Y."/>
            <person name="Zhang L."/>
            <person name="Carpita N.C."/>
            <person name="Freeling M."/>
            <person name="Gingle A.R."/>
            <person name="Hash C.T."/>
            <person name="Keller B."/>
            <person name="Klein P."/>
            <person name="Kresovich S."/>
            <person name="McCann M.C."/>
            <person name="Ming R."/>
            <person name="Peterson D.G."/>
            <person name="Mehboob-ur-Rahman"/>
            <person name="Ware D."/>
            <person name="Westhoff P."/>
            <person name="Mayer K.F."/>
            <person name="Messing J."/>
            <person name="Rokhsar D.S."/>
        </authorList>
    </citation>
    <scope>NUCLEOTIDE SEQUENCE [LARGE SCALE GENOMIC DNA]</scope>
    <source>
        <strain evidence="2">cv. BTx623</strain>
    </source>
</reference>
<reference evidence="2" key="2">
    <citation type="journal article" date="2018" name="Plant J.">
        <title>The Sorghum bicolor reference genome: improved assembly, gene annotations, a transcriptome atlas, and signatures of genome organization.</title>
        <authorList>
            <person name="McCormick R.F."/>
            <person name="Truong S.K."/>
            <person name="Sreedasyam A."/>
            <person name="Jenkins J."/>
            <person name="Shu S."/>
            <person name="Sims D."/>
            <person name="Kennedy M."/>
            <person name="Amirebrahimi M."/>
            <person name="Weers B.D."/>
            <person name="McKinley B."/>
            <person name="Mattison A."/>
            <person name="Morishige D.T."/>
            <person name="Grimwood J."/>
            <person name="Schmutz J."/>
            <person name="Mullet J.E."/>
        </authorList>
    </citation>
    <scope>NUCLEOTIDE SEQUENCE [LARGE SCALE GENOMIC DNA]</scope>
    <source>
        <strain evidence="2">cv. BTx623</strain>
    </source>
</reference>
<dbReference type="EMBL" id="CM000762">
    <property type="protein sequence ID" value="KXG33632.1"/>
    <property type="molecule type" value="Genomic_DNA"/>
</dbReference>